<reference evidence="1 2" key="1">
    <citation type="submission" date="2011-09" db="EMBL/GenBank/DDBJ databases">
        <title>The draft genome of Treponema saccharophilum DSM 2985.</title>
        <authorList>
            <consortium name="US DOE Joint Genome Institute (JGI-PGF)"/>
            <person name="Lucas S."/>
            <person name="Copeland A."/>
            <person name="Lapidus A."/>
            <person name="Glavina del Rio T."/>
            <person name="Dalin E."/>
            <person name="Tice H."/>
            <person name="Bruce D."/>
            <person name="Goodwin L."/>
            <person name="Pitluck S."/>
            <person name="Peters L."/>
            <person name="Kyrpides N."/>
            <person name="Mavromatis K."/>
            <person name="Ivanova N."/>
            <person name="Markowitz V."/>
            <person name="Cheng J.-F."/>
            <person name="Hugenholtz P."/>
            <person name="Woyke T."/>
            <person name="Wu D."/>
            <person name="Gronow S."/>
            <person name="Wellnitz S."/>
            <person name="Brambilla E."/>
            <person name="Klenk H.-P."/>
            <person name="Eisen J.A."/>
        </authorList>
    </citation>
    <scope>NUCLEOTIDE SEQUENCE [LARGE SCALE GENOMIC DNA]</scope>
    <source>
        <strain evidence="1 2">DSM 2985</strain>
    </source>
</reference>
<dbReference type="OrthoDB" id="370759at2"/>
<dbReference type="Proteomes" id="UP000003571">
    <property type="component" value="Unassembled WGS sequence"/>
</dbReference>
<proteinExistence type="predicted"/>
<keyword evidence="2" id="KW-1185">Reference proteome</keyword>
<dbReference type="EMBL" id="AGRW01000049">
    <property type="protein sequence ID" value="EIC01493.1"/>
    <property type="molecule type" value="Genomic_DNA"/>
</dbReference>
<name>H7ELF2_9SPIR</name>
<evidence type="ECO:0008006" key="3">
    <source>
        <dbReference type="Google" id="ProtNLM"/>
    </source>
</evidence>
<dbReference type="PATRIC" id="fig|907348.3.peg.1738"/>
<accession>H7ELF2</accession>
<dbReference type="Gene3D" id="1.25.40.10">
    <property type="entry name" value="Tetratricopeptide repeat domain"/>
    <property type="match status" value="1"/>
</dbReference>
<dbReference type="eggNOG" id="COG1729">
    <property type="taxonomic scope" value="Bacteria"/>
</dbReference>
<organism evidence="1 2">
    <name type="scientific">Treponema saccharophilum DSM 2985</name>
    <dbReference type="NCBI Taxonomy" id="907348"/>
    <lineage>
        <taxon>Bacteria</taxon>
        <taxon>Pseudomonadati</taxon>
        <taxon>Spirochaetota</taxon>
        <taxon>Spirochaetia</taxon>
        <taxon>Spirochaetales</taxon>
        <taxon>Treponemataceae</taxon>
        <taxon>Treponema</taxon>
    </lineage>
</organism>
<dbReference type="InterPro" id="IPR011990">
    <property type="entry name" value="TPR-like_helical_dom_sf"/>
</dbReference>
<sequence length="292" mass="32590">MGTALALALFAAPSCAEQAQNPICTSIRASQSTPNTVKITWTVPKDARMKAGALLLFRSDSPLNSLDGLEPRAELPSFADSFHDKIEKYGDYYYAVAVKEEGGGAFPLLVPESNVTVKPVRLRKTEVAAQNMGAGKTYEDGQMRERPLPFIDMFDLEFDFSEKKGNISAETTEIARELAGIYADKRVVLAPHVFDEDLMSSASGDDYFLFEILKDHFIKKDYKKSEEKLLSFLAVNRPRQIAERATFYLGEARYFSGDYKGAIESFLQVGETRSALARKWIDSSLDLYKISD</sequence>
<gene>
    <name evidence="1" type="ORF">TresaDRAFT_1102</name>
</gene>
<protein>
    <recommendedName>
        <fullName evidence="3">Tetratricopeptide repeat protein</fullName>
    </recommendedName>
</protein>
<dbReference type="STRING" id="907348.TresaDRAFT_1102"/>
<evidence type="ECO:0000313" key="2">
    <source>
        <dbReference type="Proteomes" id="UP000003571"/>
    </source>
</evidence>
<dbReference type="AlphaFoldDB" id="H7ELF2"/>
<evidence type="ECO:0000313" key="1">
    <source>
        <dbReference type="EMBL" id="EIC01493.1"/>
    </source>
</evidence>
<comment type="caution">
    <text evidence="1">The sequence shown here is derived from an EMBL/GenBank/DDBJ whole genome shotgun (WGS) entry which is preliminary data.</text>
</comment>